<proteinExistence type="predicted"/>
<feature type="compositionally biased region" description="Basic and acidic residues" evidence="1">
    <location>
        <begin position="39"/>
        <end position="48"/>
    </location>
</feature>
<accession>A0AA92W3C0</accession>
<evidence type="ECO:0000313" key="3">
    <source>
        <dbReference type="Proteomes" id="UP000285236"/>
    </source>
</evidence>
<dbReference type="RefSeq" id="WP_118081796.1">
    <property type="nucleotide sequence ID" value="NZ_QRYP01000057.1"/>
</dbReference>
<reference evidence="2 3" key="1">
    <citation type="submission" date="2018-08" db="EMBL/GenBank/DDBJ databases">
        <title>A genome reference for cultivated species of the human gut microbiota.</title>
        <authorList>
            <person name="Zou Y."/>
            <person name="Xue W."/>
            <person name="Luo G."/>
        </authorList>
    </citation>
    <scope>NUCLEOTIDE SEQUENCE [LARGE SCALE GENOMIC DNA]</scope>
    <source>
        <strain evidence="2 3">AF15-25</strain>
    </source>
</reference>
<comment type="caution">
    <text evidence="2">The sequence shown here is derived from an EMBL/GenBank/DDBJ whole genome shotgun (WGS) entry which is preliminary data.</text>
</comment>
<evidence type="ECO:0000256" key="1">
    <source>
        <dbReference type="SAM" id="MobiDB-lite"/>
    </source>
</evidence>
<feature type="region of interest" description="Disordered" evidence="1">
    <location>
        <begin position="1"/>
        <end position="52"/>
    </location>
</feature>
<gene>
    <name evidence="2" type="ORF">DWW35_14185</name>
</gene>
<protein>
    <submittedName>
        <fullName evidence="2">Uncharacterized protein</fullName>
    </submittedName>
</protein>
<dbReference type="Proteomes" id="UP000285236">
    <property type="component" value="Unassembled WGS sequence"/>
</dbReference>
<name>A0AA92W3C0_9BACT</name>
<dbReference type="EMBL" id="QRYP01000057">
    <property type="protein sequence ID" value="RGU90726.1"/>
    <property type="molecule type" value="Genomic_DNA"/>
</dbReference>
<dbReference type="AlphaFoldDB" id="A0AA92W3C0"/>
<evidence type="ECO:0000313" key="2">
    <source>
        <dbReference type="EMBL" id="RGU90726.1"/>
    </source>
</evidence>
<organism evidence="2 3">
    <name type="scientific">Segatella copri</name>
    <dbReference type="NCBI Taxonomy" id="165179"/>
    <lineage>
        <taxon>Bacteria</taxon>
        <taxon>Pseudomonadati</taxon>
        <taxon>Bacteroidota</taxon>
        <taxon>Bacteroidia</taxon>
        <taxon>Bacteroidales</taxon>
        <taxon>Prevotellaceae</taxon>
        <taxon>Segatella</taxon>
    </lineage>
</organism>
<sequence length="125" mass="13497">MNKKKTTTQDMSEFGSIEGFGDLMGTTPDSSNRGIGELHGAKKTEKAPSKRAVKGAAAGCKVGYTRHTYMLPKTMIEQIKAVSQFFGITESSSAEQLIQKGLEAIEAVHGKKAVTLKKSKSLFEK</sequence>